<proteinExistence type="predicted"/>
<comment type="function">
    <text evidence="1">VSG forms a coat on the surface of the parasite. The trypanosome evades the immune response of the host by expressing a series of antigenically distinct VSGs from an estimated 1000 VSG genes.</text>
</comment>
<dbReference type="GO" id="GO:0098552">
    <property type="term" value="C:side of membrane"/>
    <property type="evidence" value="ECO:0007669"/>
    <property type="project" value="UniProtKB-KW"/>
</dbReference>
<sequence>MFLNLVIAIIFSTAGSKATNETSKEFRDICVLFKLAITAPAEKQAPSTIPGTAPSTPKQRMSQITDDIKLLNLTTVEEAVVKVLDDQTNYPNAAPAKSGTKAVPYFKETTEGAFTDMRETWLRLKALRQKTGKDKPTYPLVLSAQQRQNLGPTFYHLYTRAEQIQTAVARTASNAAAAEDKARTALLTALFWPAAATKAAAKLEPGKPEETTTAPEDFPWSNEEDRDTTCKAANSDGTKAGRAIATDTVCLCSGGKSNAGTYCTTASITTAPQLHTSGYQAKAKAVWDQLTPQCDSILKDLPLKPTPAALEAALANFYSHMGKNWVVVTGMPTTLANSIQTRQSISGIHTISSTSAPACTTTSLNTFGTASKGVCIEYDAYTGKGKEIPWVQKIKEAATQLAAAYALFTSIVAILPAATGIRNQMETLLLMGNLLTPAMGPVPTSATAKQPSLDEQDKCKSPTNKTAEECTKLGCDHDAATNKCKAKTGTENTEAGTGGTSTVVYCSKNRTQQAYEAENKDVKPGQKAVCGWIDYVDGTGKLPKPECRDSSFLVNKEFALSVVSAAFMALLF</sequence>
<dbReference type="VEuPathDB" id="TriTrypDB:Tb427_000291200"/>
<evidence type="ECO:0000256" key="2">
    <source>
        <dbReference type="ARBA" id="ARBA00004609"/>
    </source>
</evidence>
<evidence type="ECO:0000259" key="11">
    <source>
        <dbReference type="Pfam" id="PF10659"/>
    </source>
</evidence>
<evidence type="ECO:0000256" key="4">
    <source>
        <dbReference type="ARBA" id="ARBA00022622"/>
    </source>
</evidence>
<dbReference type="VEuPathDB" id="TriTrypDB:Tb1125.Tb11.v5.0313"/>
<keyword evidence="3" id="KW-1003">Cell membrane</keyword>
<organism evidence="13">
    <name type="scientific">Trypanosoma brucei</name>
    <dbReference type="NCBI Taxonomy" id="5691"/>
    <lineage>
        <taxon>Eukaryota</taxon>
        <taxon>Discoba</taxon>
        <taxon>Euglenozoa</taxon>
        <taxon>Kinetoplastea</taxon>
        <taxon>Metakinetoplastina</taxon>
        <taxon>Trypanosomatida</taxon>
        <taxon>Trypanosomatidae</taxon>
        <taxon>Trypanosoma</taxon>
    </lineage>
</organism>
<keyword evidence="4" id="KW-0336">GPI-anchor</keyword>
<evidence type="ECO:0000256" key="1">
    <source>
        <dbReference type="ARBA" id="ARBA00002523"/>
    </source>
</evidence>
<comment type="subcellular location">
    <subcellularLocation>
        <location evidence="2">Cell membrane</location>
        <topology evidence="2">Lipid-anchor</topology>
        <topology evidence="2">GPI-anchor</topology>
    </subcellularLocation>
</comment>
<keyword evidence="5 10" id="KW-0732">Signal</keyword>
<feature type="region of interest" description="Disordered" evidence="9">
    <location>
        <begin position="201"/>
        <end position="237"/>
    </location>
</feature>
<evidence type="ECO:0000313" key="13">
    <source>
        <dbReference type="EMBL" id="APD74553.1"/>
    </source>
</evidence>
<dbReference type="VEuPathDB" id="TriTrypDB:Tb11.v5.0313"/>
<keyword evidence="6" id="KW-0472">Membrane</keyword>
<accession>A0A1J0R9K7</accession>
<name>A0A1J0R9K7_9TRYP</name>
<evidence type="ECO:0000256" key="3">
    <source>
        <dbReference type="ARBA" id="ARBA00022475"/>
    </source>
</evidence>
<feature type="signal peptide" evidence="10">
    <location>
        <begin position="1"/>
        <end position="18"/>
    </location>
</feature>
<keyword evidence="7" id="KW-0325">Glycoprotein</keyword>
<reference evidence="13" key="1">
    <citation type="submission" date="2016-08" db="EMBL/GenBank/DDBJ databases">
        <title>VSG repertoire of Trypanosoma brucei EATRO 1125.</title>
        <authorList>
            <person name="Cross G.A."/>
        </authorList>
    </citation>
    <scope>NUCLEOTIDE SEQUENCE</scope>
    <source>
        <strain evidence="13">EATRO 1125</strain>
    </source>
</reference>
<evidence type="ECO:0000256" key="5">
    <source>
        <dbReference type="ARBA" id="ARBA00022729"/>
    </source>
</evidence>
<dbReference type="VEuPathDB" id="TriTrypDB:Tb11.v5.0829"/>
<dbReference type="InterPro" id="IPR025932">
    <property type="entry name" value="Trypano_VSG_B_N_dom"/>
</dbReference>
<evidence type="ECO:0000256" key="9">
    <source>
        <dbReference type="SAM" id="MobiDB-lite"/>
    </source>
</evidence>
<dbReference type="InterPro" id="IPR019609">
    <property type="entry name" value="Variant_surf_glycoprt_trypan_C"/>
</dbReference>
<evidence type="ECO:0000256" key="8">
    <source>
        <dbReference type="ARBA" id="ARBA00023288"/>
    </source>
</evidence>
<dbReference type="AlphaFoldDB" id="A0A1J0R9K7"/>
<dbReference type="EMBL" id="KX700597">
    <property type="protein sequence ID" value="APD74553.1"/>
    <property type="molecule type" value="Genomic_DNA"/>
</dbReference>
<dbReference type="Pfam" id="PF13206">
    <property type="entry name" value="VSG_B"/>
    <property type="match status" value="1"/>
</dbReference>
<dbReference type="Pfam" id="PF10659">
    <property type="entry name" value="Trypan_glycop_C"/>
    <property type="match status" value="1"/>
</dbReference>
<dbReference type="VEuPathDB" id="TriTrypDB:Tb427_000112800"/>
<protein>
    <submittedName>
        <fullName evidence="13">Variant surface glycoprotein 1125.4015</fullName>
    </submittedName>
</protein>
<evidence type="ECO:0000256" key="7">
    <source>
        <dbReference type="ARBA" id="ARBA00023180"/>
    </source>
</evidence>
<feature type="domain" description="Trypanosome variant surface glycoprotein C-terminal" evidence="11">
    <location>
        <begin position="464"/>
        <end position="571"/>
    </location>
</feature>
<evidence type="ECO:0000256" key="6">
    <source>
        <dbReference type="ARBA" id="ARBA00023136"/>
    </source>
</evidence>
<dbReference type="GO" id="GO:0005886">
    <property type="term" value="C:plasma membrane"/>
    <property type="evidence" value="ECO:0007669"/>
    <property type="project" value="UniProtKB-SubCell"/>
</dbReference>
<feature type="domain" description="Trypanosome variant surface glycoprotein B-type N-terminal" evidence="12">
    <location>
        <begin position="8"/>
        <end position="405"/>
    </location>
</feature>
<feature type="chain" id="PRO_5013221364" evidence="10">
    <location>
        <begin position="19"/>
        <end position="572"/>
    </location>
</feature>
<evidence type="ECO:0000259" key="12">
    <source>
        <dbReference type="Pfam" id="PF13206"/>
    </source>
</evidence>
<evidence type="ECO:0000256" key="10">
    <source>
        <dbReference type="SAM" id="SignalP"/>
    </source>
</evidence>
<keyword evidence="8" id="KW-0449">Lipoprotein</keyword>